<dbReference type="SUPFAM" id="SSF55073">
    <property type="entry name" value="Nucleotide cyclase"/>
    <property type="match status" value="1"/>
</dbReference>
<evidence type="ECO:0000313" key="6">
    <source>
        <dbReference type="Proteomes" id="UP000060487"/>
    </source>
</evidence>
<dbReference type="EMBL" id="LNQR01000105">
    <property type="protein sequence ID" value="KWT79574.1"/>
    <property type="molecule type" value="Genomic_DNA"/>
</dbReference>
<dbReference type="SUPFAM" id="SSF48695">
    <property type="entry name" value="Multiheme cytochromes"/>
    <property type="match status" value="1"/>
</dbReference>
<dbReference type="InterPro" id="IPR036280">
    <property type="entry name" value="Multihaem_cyt_sf"/>
</dbReference>
<comment type="catalytic activity">
    <reaction evidence="2">
        <text>2 GTP = 3',3'-c-di-GMP + 2 diphosphate</text>
        <dbReference type="Rhea" id="RHEA:24898"/>
        <dbReference type="ChEBI" id="CHEBI:33019"/>
        <dbReference type="ChEBI" id="CHEBI:37565"/>
        <dbReference type="ChEBI" id="CHEBI:58805"/>
        <dbReference type="EC" id="2.7.7.65"/>
    </reaction>
</comment>
<proteinExistence type="predicted"/>
<dbReference type="PROSITE" id="PS50887">
    <property type="entry name" value="GGDEF"/>
    <property type="match status" value="1"/>
</dbReference>
<evidence type="ECO:0000259" key="4">
    <source>
        <dbReference type="PROSITE" id="PS50887"/>
    </source>
</evidence>
<evidence type="ECO:0000256" key="3">
    <source>
        <dbReference type="SAM" id="Phobius"/>
    </source>
</evidence>
<name>A0ABR5SC64_9BACT</name>
<keyword evidence="3" id="KW-1133">Transmembrane helix</keyword>
<dbReference type="SMART" id="SM00267">
    <property type="entry name" value="GGDEF"/>
    <property type="match status" value="1"/>
</dbReference>
<dbReference type="InterPro" id="IPR029787">
    <property type="entry name" value="Nucleotide_cyclase"/>
</dbReference>
<dbReference type="Gene3D" id="3.30.450.40">
    <property type="match status" value="1"/>
</dbReference>
<gene>
    <name evidence="5" type="ORF">ASN18_2744</name>
</gene>
<feature type="domain" description="GGDEF" evidence="4">
    <location>
        <begin position="405"/>
        <end position="539"/>
    </location>
</feature>
<dbReference type="RefSeq" id="WP_085053365.1">
    <property type="nucleotide sequence ID" value="NZ_LNQR01000105.1"/>
</dbReference>
<reference evidence="5 6" key="1">
    <citation type="submission" date="2015-11" db="EMBL/GenBank/DDBJ databases">
        <authorList>
            <person name="Lin W."/>
        </authorList>
    </citation>
    <scope>NUCLEOTIDE SEQUENCE [LARGE SCALE GENOMIC DNA]</scope>
    <source>
        <strain evidence="5 6">HCH-1</strain>
    </source>
</reference>
<keyword evidence="3" id="KW-0812">Transmembrane</keyword>
<feature type="transmembrane region" description="Helical" evidence="3">
    <location>
        <begin position="193"/>
        <end position="212"/>
    </location>
</feature>
<protein>
    <recommendedName>
        <fullName evidence="1">diguanylate cyclase</fullName>
        <ecNumber evidence="1">2.7.7.65</ecNumber>
    </recommendedName>
</protein>
<evidence type="ECO:0000313" key="5">
    <source>
        <dbReference type="EMBL" id="KWT79574.1"/>
    </source>
</evidence>
<keyword evidence="6" id="KW-1185">Reference proteome</keyword>
<dbReference type="PANTHER" id="PTHR45138:SF9">
    <property type="entry name" value="DIGUANYLATE CYCLASE DGCM-RELATED"/>
    <property type="match status" value="1"/>
</dbReference>
<comment type="caution">
    <text evidence="5">The sequence shown here is derived from an EMBL/GenBank/DDBJ whole genome shotgun (WGS) entry which is preliminary data.</text>
</comment>
<dbReference type="InterPro" id="IPR050469">
    <property type="entry name" value="Diguanylate_Cyclase"/>
</dbReference>
<dbReference type="Proteomes" id="UP000060487">
    <property type="component" value="Unassembled WGS sequence"/>
</dbReference>
<dbReference type="Pfam" id="PF00990">
    <property type="entry name" value="GGDEF"/>
    <property type="match status" value="1"/>
</dbReference>
<dbReference type="NCBIfam" id="TIGR00254">
    <property type="entry name" value="GGDEF"/>
    <property type="match status" value="1"/>
</dbReference>
<dbReference type="InterPro" id="IPR043128">
    <property type="entry name" value="Rev_trsase/Diguanyl_cyclase"/>
</dbReference>
<dbReference type="Gene3D" id="3.30.450.290">
    <property type="match status" value="1"/>
</dbReference>
<organism evidence="5 6">
    <name type="scientific">Candidatus Magnetominusculus xianensis</name>
    <dbReference type="NCBI Taxonomy" id="1748249"/>
    <lineage>
        <taxon>Bacteria</taxon>
        <taxon>Pseudomonadati</taxon>
        <taxon>Nitrospirota</taxon>
        <taxon>Nitrospiria</taxon>
        <taxon>Nitrospirales</taxon>
        <taxon>Nitrospiraceae</taxon>
        <taxon>Candidatus Magnetominusculus</taxon>
    </lineage>
</organism>
<dbReference type="InterPro" id="IPR000160">
    <property type="entry name" value="GGDEF_dom"/>
</dbReference>
<dbReference type="EC" id="2.7.7.65" evidence="1"/>
<evidence type="ECO:0000256" key="1">
    <source>
        <dbReference type="ARBA" id="ARBA00012528"/>
    </source>
</evidence>
<dbReference type="CDD" id="cd01949">
    <property type="entry name" value="GGDEF"/>
    <property type="match status" value="1"/>
</dbReference>
<sequence>MEETNNKINSDWTQSLKKRILFGLLGFLGVYFVLLTVIVVILVKNTFYEDTKANIQELSYSIESSLKHLMLTRSPYLKHAIEQIVRNKNNVSSIMILNNKGVAAYSTDQGVIGKVVYDKDKNAFCLNCHRTKGSRPTHFTAQVKNNNGVDVLRNVSVISNEPQCYSCHGTAKINGKLIVDRTLERSTALITKMVALIIGSGLFCLLLLIPLLSMKINRYIKEIISQSEEVNLLYAMVDKLSKTINIEELKTIVVDIFSDCLKADEVSIVMPKRSGKYSVFTKPMAGDGIVRRKIEADDPLISMINLWIEGKLNSFILSHDKKDICLNIAKSGEPLALINAKKTISPFIIKKVELLRALSGHIAIAFENSHLYAMAITDELTRLYTKRHFSYTVEKELASADKSGKGITLMMIDLDDFKRINDTYGHIVGDFVLESAAQRIKDSIRDNDVAFRYGGEEFAVILPDTDVLRGYIVAERIRKNIEGSVFEQNALSIKMTVSVGLADYQKDEDVSSQELLAKADSALYEAKWNGKNTVVIRDEKHGV</sequence>
<keyword evidence="3" id="KW-0472">Membrane</keyword>
<dbReference type="Gene3D" id="3.30.70.270">
    <property type="match status" value="1"/>
</dbReference>
<accession>A0ABR5SC64</accession>
<dbReference type="PANTHER" id="PTHR45138">
    <property type="entry name" value="REGULATORY COMPONENTS OF SENSORY TRANSDUCTION SYSTEM"/>
    <property type="match status" value="1"/>
</dbReference>
<evidence type="ECO:0000256" key="2">
    <source>
        <dbReference type="ARBA" id="ARBA00034247"/>
    </source>
</evidence>
<feature type="transmembrane region" description="Helical" evidence="3">
    <location>
        <begin position="20"/>
        <end position="43"/>
    </location>
</feature>
<dbReference type="InterPro" id="IPR029016">
    <property type="entry name" value="GAF-like_dom_sf"/>
</dbReference>